<evidence type="ECO:0000256" key="1">
    <source>
        <dbReference type="ARBA" id="ARBA00022801"/>
    </source>
</evidence>
<dbReference type="Proteomes" id="UP000448292">
    <property type="component" value="Unassembled WGS sequence"/>
</dbReference>
<feature type="domain" description="Response regulatory" evidence="4">
    <location>
        <begin position="24"/>
        <end position="140"/>
    </location>
</feature>
<dbReference type="SUPFAM" id="SSF81606">
    <property type="entry name" value="PP2C-like"/>
    <property type="match status" value="1"/>
</dbReference>
<keyword evidence="1" id="KW-0378">Hydrolase</keyword>
<evidence type="ECO:0000259" key="4">
    <source>
        <dbReference type="PROSITE" id="PS50110"/>
    </source>
</evidence>
<evidence type="ECO:0000313" key="5">
    <source>
        <dbReference type="EMBL" id="TVM16882.1"/>
    </source>
</evidence>
<dbReference type="GO" id="GO:0016791">
    <property type="term" value="F:phosphatase activity"/>
    <property type="evidence" value="ECO:0007669"/>
    <property type="project" value="TreeGrafter"/>
</dbReference>
<gene>
    <name evidence="5" type="ORF">DPQ33_10740</name>
</gene>
<comment type="caution">
    <text evidence="5">The sequence shown here is derived from an EMBL/GenBank/DDBJ whole genome shotgun (WGS) entry which is preliminary data.</text>
</comment>
<protein>
    <submittedName>
        <fullName evidence="5">Histidine kinase</fullName>
    </submittedName>
</protein>
<dbReference type="PANTHER" id="PTHR43156:SF2">
    <property type="entry name" value="STAGE II SPORULATION PROTEIN E"/>
    <property type="match status" value="1"/>
</dbReference>
<dbReference type="PANTHER" id="PTHR43156">
    <property type="entry name" value="STAGE II SPORULATION PROTEIN E-RELATED"/>
    <property type="match status" value="1"/>
</dbReference>
<dbReference type="InterPro" id="IPR001932">
    <property type="entry name" value="PPM-type_phosphatase-like_dom"/>
</dbReference>
<evidence type="ECO:0000256" key="2">
    <source>
        <dbReference type="PROSITE-ProRule" id="PRU00169"/>
    </source>
</evidence>
<dbReference type="SUPFAM" id="SSF52172">
    <property type="entry name" value="CheY-like"/>
    <property type="match status" value="1"/>
</dbReference>
<dbReference type="SMART" id="SM00448">
    <property type="entry name" value="REC"/>
    <property type="match status" value="1"/>
</dbReference>
<sequence>MSIIDNTATSNKATPSDGGVPSPTVLVVDDEYVNTVLLDGILRGAGFDTLVAASGSEARSLAQTRNPDLILLDVMMPEEDGFETCRLLKQDARTADIPIIFISAMSDVKSKVAGLELGAVDYIAKPFENAEVVARIRLHLKLQFAVRALVEAQAAKLAQITAAQQAILATPEDVPGASFAVRYVPALEAGGDFYDVFPAGAGMHMYFVADVCGHDLGASFVTSSLKALLRQNSGPLFTPLETMKHMNLVLKSILQNGRFLSAQTLVVNRETATFELISAGHPSPVLVKASGETHILHTEGDVLGVFENAWLDVLGQCFEPGDRIYLYTDGLVERYAEGAKANLLERERELLDALREKRGLPLEQAVSEVVDSMFRQFGPPQDDVVLLGVEL</sequence>
<dbReference type="CDD" id="cd19920">
    <property type="entry name" value="REC_PA4781-like"/>
    <property type="match status" value="1"/>
</dbReference>
<dbReference type="InterPro" id="IPR052016">
    <property type="entry name" value="Bact_Sigma-Reg"/>
</dbReference>
<name>A0A7M3MDV2_9BACT</name>
<keyword evidence="2" id="KW-0597">Phosphoprotein</keyword>
<reference evidence="5 6" key="1">
    <citation type="submission" date="2018-06" db="EMBL/GenBank/DDBJ databases">
        <title>Complete genome of Desulfovibrio indonesiensis P37SLT.</title>
        <authorList>
            <person name="Crispim J.S."/>
            <person name="Vidigal P.M.P."/>
            <person name="Silva L.C.F."/>
            <person name="Laguardia C.N."/>
            <person name="Araujo L.C."/>
            <person name="Dias R.S."/>
            <person name="Sousa M.P."/>
            <person name="Paula S.O."/>
            <person name="Silva C."/>
        </authorList>
    </citation>
    <scope>NUCLEOTIDE SEQUENCE [LARGE SCALE GENOMIC DNA]</scope>
    <source>
        <strain evidence="5 6">P37SLT</strain>
    </source>
</reference>
<dbReference type="Gene3D" id="3.40.50.2300">
    <property type="match status" value="1"/>
</dbReference>
<dbReference type="PROSITE" id="PS50110">
    <property type="entry name" value="RESPONSE_REGULATORY"/>
    <property type="match status" value="1"/>
</dbReference>
<accession>A0A7M3MDV2</accession>
<feature type="compositionally biased region" description="Polar residues" evidence="3">
    <location>
        <begin position="1"/>
        <end position="14"/>
    </location>
</feature>
<dbReference type="GO" id="GO:0016301">
    <property type="term" value="F:kinase activity"/>
    <property type="evidence" value="ECO:0007669"/>
    <property type="project" value="UniProtKB-KW"/>
</dbReference>
<organism evidence="5 6">
    <name type="scientific">Oceanidesulfovibrio indonesiensis</name>
    <dbReference type="NCBI Taxonomy" id="54767"/>
    <lineage>
        <taxon>Bacteria</taxon>
        <taxon>Pseudomonadati</taxon>
        <taxon>Thermodesulfobacteriota</taxon>
        <taxon>Desulfovibrionia</taxon>
        <taxon>Desulfovibrionales</taxon>
        <taxon>Desulfovibrionaceae</taxon>
        <taxon>Oceanidesulfovibrio</taxon>
    </lineage>
</organism>
<keyword evidence="5" id="KW-0418">Kinase</keyword>
<dbReference type="GO" id="GO:0000160">
    <property type="term" value="P:phosphorelay signal transduction system"/>
    <property type="evidence" value="ECO:0007669"/>
    <property type="project" value="InterPro"/>
</dbReference>
<dbReference type="Pfam" id="PF00072">
    <property type="entry name" value="Response_reg"/>
    <property type="match status" value="1"/>
</dbReference>
<dbReference type="Pfam" id="PF07228">
    <property type="entry name" value="SpoIIE"/>
    <property type="match status" value="1"/>
</dbReference>
<dbReference type="OrthoDB" id="20101at2"/>
<feature type="modified residue" description="4-aspartylphosphate" evidence="2">
    <location>
        <position position="73"/>
    </location>
</feature>
<dbReference type="AlphaFoldDB" id="A0A7M3MDV2"/>
<evidence type="ECO:0000256" key="3">
    <source>
        <dbReference type="SAM" id="MobiDB-lite"/>
    </source>
</evidence>
<dbReference type="InterPro" id="IPR011006">
    <property type="entry name" value="CheY-like_superfamily"/>
</dbReference>
<dbReference type="SMART" id="SM00331">
    <property type="entry name" value="PP2C_SIG"/>
    <property type="match status" value="1"/>
</dbReference>
<feature type="region of interest" description="Disordered" evidence="3">
    <location>
        <begin position="1"/>
        <end position="21"/>
    </location>
</feature>
<dbReference type="Gene3D" id="3.60.40.10">
    <property type="entry name" value="PPM-type phosphatase domain"/>
    <property type="match status" value="1"/>
</dbReference>
<keyword evidence="5" id="KW-0808">Transferase</keyword>
<dbReference type="InterPro" id="IPR036457">
    <property type="entry name" value="PPM-type-like_dom_sf"/>
</dbReference>
<proteinExistence type="predicted"/>
<evidence type="ECO:0000313" key="6">
    <source>
        <dbReference type="Proteomes" id="UP000448292"/>
    </source>
</evidence>
<dbReference type="EMBL" id="QMIE01000009">
    <property type="protein sequence ID" value="TVM16882.1"/>
    <property type="molecule type" value="Genomic_DNA"/>
</dbReference>
<dbReference type="InterPro" id="IPR001789">
    <property type="entry name" value="Sig_transdc_resp-reg_receiver"/>
</dbReference>
<keyword evidence="6" id="KW-1185">Reference proteome</keyword>
<dbReference type="RefSeq" id="WP_144303224.1">
    <property type="nucleotide sequence ID" value="NZ_QMIE01000009.1"/>
</dbReference>